<reference evidence="2 3" key="1">
    <citation type="submission" date="2018-04" db="EMBL/GenBank/DDBJ databases">
        <title>Cupriavidus necator CR12 genome sequencing and assembly.</title>
        <authorList>
            <person name="Ben Fekih I."/>
            <person name="Mazhar H.S."/>
            <person name="Bello S.K."/>
            <person name="Rensing C."/>
        </authorList>
    </citation>
    <scope>NUCLEOTIDE SEQUENCE [LARGE SCALE GENOMIC DNA]</scope>
    <source>
        <strain evidence="2 3">CR12</strain>
    </source>
</reference>
<evidence type="ECO:0000313" key="3">
    <source>
        <dbReference type="Proteomes" id="UP000253501"/>
    </source>
</evidence>
<accession>A0A367PHV8</accession>
<name>A0A367PHV8_CUPNE</name>
<gene>
    <name evidence="2" type="ORF">DDK22_19380</name>
</gene>
<proteinExistence type="predicted"/>
<evidence type="ECO:0000313" key="2">
    <source>
        <dbReference type="EMBL" id="RCJ06817.1"/>
    </source>
</evidence>
<dbReference type="EMBL" id="QDHA01000044">
    <property type="protein sequence ID" value="RCJ06817.1"/>
    <property type="molecule type" value="Genomic_DNA"/>
</dbReference>
<dbReference type="Proteomes" id="UP000253501">
    <property type="component" value="Unassembled WGS sequence"/>
</dbReference>
<dbReference type="Pfam" id="PF14534">
    <property type="entry name" value="DUF4440"/>
    <property type="match status" value="1"/>
</dbReference>
<organism evidence="2 3">
    <name type="scientific">Cupriavidus necator</name>
    <name type="common">Alcaligenes eutrophus</name>
    <name type="synonym">Ralstonia eutropha</name>
    <dbReference type="NCBI Taxonomy" id="106590"/>
    <lineage>
        <taxon>Bacteria</taxon>
        <taxon>Pseudomonadati</taxon>
        <taxon>Pseudomonadota</taxon>
        <taxon>Betaproteobacteria</taxon>
        <taxon>Burkholderiales</taxon>
        <taxon>Burkholderiaceae</taxon>
        <taxon>Cupriavidus</taxon>
    </lineage>
</organism>
<dbReference type="RefSeq" id="WP_114133338.1">
    <property type="nucleotide sequence ID" value="NZ_CP068435.1"/>
</dbReference>
<protein>
    <submittedName>
        <fullName evidence="2">Nuclear transport factor 2 family protein</fullName>
    </submittedName>
</protein>
<comment type="caution">
    <text evidence="2">The sequence shown here is derived from an EMBL/GenBank/DDBJ whole genome shotgun (WGS) entry which is preliminary data.</text>
</comment>
<dbReference type="InterPro" id="IPR032710">
    <property type="entry name" value="NTF2-like_dom_sf"/>
</dbReference>
<dbReference type="Gene3D" id="3.10.450.50">
    <property type="match status" value="1"/>
</dbReference>
<feature type="domain" description="DUF4440" evidence="1">
    <location>
        <begin position="21"/>
        <end position="123"/>
    </location>
</feature>
<dbReference type="InterPro" id="IPR027843">
    <property type="entry name" value="DUF4440"/>
</dbReference>
<evidence type="ECO:0000259" key="1">
    <source>
        <dbReference type="Pfam" id="PF14534"/>
    </source>
</evidence>
<dbReference type="SUPFAM" id="SSF54427">
    <property type="entry name" value="NTF2-like"/>
    <property type="match status" value="1"/>
</dbReference>
<dbReference type="AlphaFoldDB" id="A0A367PHV8"/>
<sequence length="138" mass="15810">MNEKPSTALNEALRSQISVADEQRVVALISGDRTALEGILSDELVYVHSSGREETKELYINRILEGMYDYRSFVTTRRELRVQGDLVLDNGDADIDIVVNGTMREIASRFLMVWRNEEGNWRLFRFHGVSIARETTSQ</sequence>